<keyword evidence="2" id="KW-1185">Reference proteome</keyword>
<name>A0A9W9G307_9EURO</name>
<reference evidence="1" key="1">
    <citation type="submission" date="2022-11" db="EMBL/GenBank/DDBJ databases">
        <authorList>
            <person name="Petersen C."/>
        </authorList>
    </citation>
    <scope>NUCLEOTIDE SEQUENCE</scope>
    <source>
        <strain evidence="1">IBT 30761</strain>
    </source>
</reference>
<accession>A0A9W9G307</accession>
<sequence>MQMRSSHDLELEEDCGTSKLERKFAGLVPNPTLEPLLHVNQGLMRFLPSSRLTAEEALDMLGNLQE</sequence>
<reference evidence="1" key="2">
    <citation type="journal article" date="2023" name="IMA Fungus">
        <title>Comparative genomic study of the Penicillium genus elucidates a diverse pangenome and 15 lateral gene transfer events.</title>
        <authorList>
            <person name="Petersen C."/>
            <person name="Sorensen T."/>
            <person name="Nielsen M.R."/>
            <person name="Sondergaard T.E."/>
            <person name="Sorensen J.L."/>
            <person name="Fitzpatrick D.A."/>
            <person name="Frisvad J.C."/>
            <person name="Nielsen K.L."/>
        </authorList>
    </citation>
    <scope>NUCLEOTIDE SEQUENCE</scope>
    <source>
        <strain evidence="1">IBT 30761</strain>
    </source>
</reference>
<dbReference type="EMBL" id="JAPQKI010000002">
    <property type="protein sequence ID" value="KAJ5111189.1"/>
    <property type="molecule type" value="Genomic_DNA"/>
</dbReference>
<dbReference type="GeneID" id="81353197"/>
<evidence type="ECO:0000313" key="2">
    <source>
        <dbReference type="Proteomes" id="UP001149074"/>
    </source>
</evidence>
<protein>
    <submittedName>
        <fullName evidence="1">Uncharacterized protein</fullName>
    </submittedName>
</protein>
<gene>
    <name evidence="1" type="ORF">N7532_001724</name>
</gene>
<proteinExistence type="predicted"/>
<organism evidence="1 2">
    <name type="scientific">Penicillium argentinense</name>
    <dbReference type="NCBI Taxonomy" id="1131581"/>
    <lineage>
        <taxon>Eukaryota</taxon>
        <taxon>Fungi</taxon>
        <taxon>Dikarya</taxon>
        <taxon>Ascomycota</taxon>
        <taxon>Pezizomycotina</taxon>
        <taxon>Eurotiomycetes</taxon>
        <taxon>Eurotiomycetidae</taxon>
        <taxon>Eurotiales</taxon>
        <taxon>Aspergillaceae</taxon>
        <taxon>Penicillium</taxon>
    </lineage>
</organism>
<dbReference type="OrthoDB" id="5979581at2759"/>
<comment type="caution">
    <text evidence="1">The sequence shown here is derived from an EMBL/GenBank/DDBJ whole genome shotgun (WGS) entry which is preliminary data.</text>
</comment>
<dbReference type="AlphaFoldDB" id="A0A9W9G307"/>
<dbReference type="RefSeq" id="XP_056479259.1">
    <property type="nucleotide sequence ID" value="XM_056614218.1"/>
</dbReference>
<evidence type="ECO:0000313" key="1">
    <source>
        <dbReference type="EMBL" id="KAJ5111189.1"/>
    </source>
</evidence>
<dbReference type="Proteomes" id="UP001149074">
    <property type="component" value="Unassembled WGS sequence"/>
</dbReference>